<evidence type="ECO:0000256" key="1">
    <source>
        <dbReference type="ARBA" id="ARBA00001946"/>
    </source>
</evidence>
<keyword evidence="7 10" id="KW-0342">GTP-binding</keyword>
<gene>
    <name evidence="10" type="primary">engB</name>
    <name evidence="12" type="ORF">SAMN05192551_101646</name>
</gene>
<evidence type="ECO:0000256" key="8">
    <source>
        <dbReference type="ARBA" id="ARBA00023210"/>
    </source>
</evidence>
<evidence type="ECO:0000256" key="6">
    <source>
        <dbReference type="ARBA" id="ARBA00022842"/>
    </source>
</evidence>
<keyword evidence="6" id="KW-0460">Magnesium</keyword>
<feature type="domain" description="EngB-type G" evidence="11">
    <location>
        <begin position="22"/>
        <end position="195"/>
    </location>
</feature>
<dbReference type="GO" id="GO:0005829">
    <property type="term" value="C:cytosol"/>
    <property type="evidence" value="ECO:0007669"/>
    <property type="project" value="TreeGrafter"/>
</dbReference>
<dbReference type="Proteomes" id="UP000199287">
    <property type="component" value="Unassembled WGS sequence"/>
</dbReference>
<organism evidence="12 13">
    <name type="scientific">Tindallia magadiensis</name>
    <dbReference type="NCBI Taxonomy" id="69895"/>
    <lineage>
        <taxon>Bacteria</taxon>
        <taxon>Bacillati</taxon>
        <taxon>Bacillota</taxon>
        <taxon>Clostridia</taxon>
        <taxon>Peptostreptococcales</taxon>
        <taxon>Tindalliaceae</taxon>
        <taxon>Tindallia</taxon>
    </lineage>
</organism>
<dbReference type="SUPFAM" id="SSF52540">
    <property type="entry name" value="P-loop containing nucleoside triphosphate hydrolases"/>
    <property type="match status" value="1"/>
</dbReference>
<dbReference type="OrthoDB" id="9804921at2"/>
<evidence type="ECO:0000256" key="2">
    <source>
        <dbReference type="ARBA" id="ARBA00009638"/>
    </source>
</evidence>
<dbReference type="STRING" id="69895.SAMN05192551_101646"/>
<dbReference type="EMBL" id="FOQA01000001">
    <property type="protein sequence ID" value="SFH58445.1"/>
    <property type="molecule type" value="Genomic_DNA"/>
</dbReference>
<dbReference type="GO" id="GO:0005525">
    <property type="term" value="F:GTP binding"/>
    <property type="evidence" value="ECO:0007669"/>
    <property type="project" value="UniProtKB-UniRule"/>
</dbReference>
<evidence type="ECO:0000256" key="10">
    <source>
        <dbReference type="HAMAP-Rule" id="MF_00321"/>
    </source>
</evidence>
<dbReference type="GO" id="GO:0046872">
    <property type="term" value="F:metal ion binding"/>
    <property type="evidence" value="ECO:0007669"/>
    <property type="project" value="UniProtKB-KW"/>
</dbReference>
<keyword evidence="8 10" id="KW-0717">Septation</keyword>
<dbReference type="Pfam" id="PF01926">
    <property type="entry name" value="MMR_HSR1"/>
    <property type="match status" value="1"/>
</dbReference>
<evidence type="ECO:0000313" key="13">
    <source>
        <dbReference type="Proteomes" id="UP000199287"/>
    </source>
</evidence>
<proteinExistence type="inferred from homology"/>
<sequence>MKIKEASFIGSFVKPEQFPEDIVPEIALAGRSNVGKSSLINTLLGRKKLAKTSGTPGKTRTINFYRINQHFFLVDLPGYGYAKVSKKERHSWGKMIENYLAERENLREVVLLVDIRHDPSEDDRIMYEWIRNQGYGHLVVATKADKLSKSRQMQQIRRIKTKLAMPEDATIIPFSSLKKTGMEAVWDLLKIHLEA</sequence>
<name>A0A1I3B7Z9_9FIRM</name>
<comment type="cofactor">
    <cofactor evidence="1">
        <name>Mg(2+)</name>
        <dbReference type="ChEBI" id="CHEBI:18420"/>
    </cofactor>
</comment>
<evidence type="ECO:0000259" key="11">
    <source>
        <dbReference type="PROSITE" id="PS51706"/>
    </source>
</evidence>
<evidence type="ECO:0000256" key="4">
    <source>
        <dbReference type="ARBA" id="ARBA00022723"/>
    </source>
</evidence>
<evidence type="ECO:0000313" key="12">
    <source>
        <dbReference type="EMBL" id="SFH58445.1"/>
    </source>
</evidence>
<keyword evidence="9 10" id="KW-0131">Cell cycle</keyword>
<keyword evidence="4" id="KW-0479">Metal-binding</keyword>
<evidence type="ECO:0000256" key="5">
    <source>
        <dbReference type="ARBA" id="ARBA00022741"/>
    </source>
</evidence>
<dbReference type="InterPro" id="IPR030393">
    <property type="entry name" value="G_ENGB_dom"/>
</dbReference>
<keyword evidence="5 10" id="KW-0547">Nucleotide-binding</keyword>
<dbReference type="GO" id="GO:0000917">
    <property type="term" value="P:division septum assembly"/>
    <property type="evidence" value="ECO:0007669"/>
    <property type="project" value="UniProtKB-KW"/>
</dbReference>
<accession>A0A1I3B7Z9</accession>
<dbReference type="InterPro" id="IPR019987">
    <property type="entry name" value="GTP-bd_ribosome_bio_YsxC"/>
</dbReference>
<dbReference type="NCBIfam" id="TIGR03598">
    <property type="entry name" value="GTPase_YsxC"/>
    <property type="match status" value="1"/>
</dbReference>
<protein>
    <recommendedName>
        <fullName evidence="10">Probable GTP-binding protein EngB</fullName>
    </recommendedName>
</protein>
<comment type="similarity">
    <text evidence="2 10">Belongs to the TRAFAC class TrmE-Era-EngA-EngB-Septin-like GTPase superfamily. EngB GTPase family.</text>
</comment>
<dbReference type="InterPro" id="IPR006073">
    <property type="entry name" value="GTP-bd"/>
</dbReference>
<dbReference type="CDD" id="cd01876">
    <property type="entry name" value="YihA_EngB"/>
    <property type="match status" value="1"/>
</dbReference>
<dbReference type="RefSeq" id="WP_093369616.1">
    <property type="nucleotide sequence ID" value="NZ_FOQA01000001.1"/>
</dbReference>
<dbReference type="PANTHER" id="PTHR11649">
    <property type="entry name" value="MSS1/TRME-RELATED GTP-BINDING PROTEIN"/>
    <property type="match status" value="1"/>
</dbReference>
<dbReference type="PROSITE" id="PS51706">
    <property type="entry name" value="G_ENGB"/>
    <property type="match status" value="1"/>
</dbReference>
<evidence type="ECO:0000256" key="9">
    <source>
        <dbReference type="ARBA" id="ARBA00023306"/>
    </source>
</evidence>
<dbReference type="HAMAP" id="MF_00321">
    <property type="entry name" value="GTPase_EngB"/>
    <property type="match status" value="1"/>
</dbReference>
<dbReference type="FunFam" id="3.40.50.300:FF:000098">
    <property type="entry name" value="Probable GTP-binding protein EngB"/>
    <property type="match status" value="1"/>
</dbReference>
<dbReference type="AlphaFoldDB" id="A0A1I3B7Z9"/>
<keyword evidence="13" id="KW-1185">Reference proteome</keyword>
<dbReference type="PANTHER" id="PTHR11649:SF13">
    <property type="entry name" value="ENGB-TYPE G DOMAIN-CONTAINING PROTEIN"/>
    <property type="match status" value="1"/>
</dbReference>
<evidence type="ECO:0000256" key="7">
    <source>
        <dbReference type="ARBA" id="ARBA00023134"/>
    </source>
</evidence>
<evidence type="ECO:0000256" key="3">
    <source>
        <dbReference type="ARBA" id="ARBA00022618"/>
    </source>
</evidence>
<reference evidence="13" key="1">
    <citation type="submission" date="2016-10" db="EMBL/GenBank/DDBJ databases">
        <authorList>
            <person name="Varghese N."/>
            <person name="Submissions S."/>
        </authorList>
    </citation>
    <scope>NUCLEOTIDE SEQUENCE [LARGE SCALE GENOMIC DNA]</scope>
    <source>
        <strain evidence="13">Z-7934</strain>
    </source>
</reference>
<keyword evidence="3 10" id="KW-0132">Cell division</keyword>
<dbReference type="InterPro" id="IPR027417">
    <property type="entry name" value="P-loop_NTPase"/>
</dbReference>
<dbReference type="Gene3D" id="3.40.50.300">
    <property type="entry name" value="P-loop containing nucleotide triphosphate hydrolases"/>
    <property type="match status" value="1"/>
</dbReference>
<comment type="function">
    <text evidence="10">Necessary for normal cell division and for the maintenance of normal septation.</text>
</comment>